<comment type="caution">
    <text evidence="2">The sequence shown here is derived from an EMBL/GenBank/DDBJ whole genome shotgun (WGS) entry which is preliminary data.</text>
</comment>
<accession>A0A9P3PN63</accession>
<reference evidence="2" key="1">
    <citation type="submission" date="2022-07" db="EMBL/GenBank/DDBJ databases">
        <title>The genome of Lyophyllum shimeji provides insight into the initial evolution of ectomycorrhizal fungal genome.</title>
        <authorList>
            <person name="Kobayashi Y."/>
            <person name="Shibata T."/>
            <person name="Hirakawa H."/>
            <person name="Shigenobu S."/>
            <person name="Nishiyama T."/>
            <person name="Yamada A."/>
            <person name="Hasebe M."/>
            <person name="Kawaguchi M."/>
        </authorList>
    </citation>
    <scope>NUCLEOTIDE SEQUENCE</scope>
    <source>
        <strain evidence="2">AT787</strain>
    </source>
</reference>
<organism evidence="2 3">
    <name type="scientific">Lyophyllum shimeji</name>
    <name type="common">Hon-shimeji</name>
    <name type="synonym">Tricholoma shimeji</name>
    <dbReference type="NCBI Taxonomy" id="47721"/>
    <lineage>
        <taxon>Eukaryota</taxon>
        <taxon>Fungi</taxon>
        <taxon>Dikarya</taxon>
        <taxon>Basidiomycota</taxon>
        <taxon>Agaricomycotina</taxon>
        <taxon>Agaricomycetes</taxon>
        <taxon>Agaricomycetidae</taxon>
        <taxon>Agaricales</taxon>
        <taxon>Tricholomatineae</taxon>
        <taxon>Lyophyllaceae</taxon>
        <taxon>Lyophyllum</taxon>
    </lineage>
</organism>
<dbReference type="AlphaFoldDB" id="A0A9P3PN63"/>
<feature type="region of interest" description="Disordered" evidence="1">
    <location>
        <begin position="27"/>
        <end position="66"/>
    </location>
</feature>
<feature type="compositionally biased region" description="Basic and acidic residues" evidence="1">
    <location>
        <begin position="47"/>
        <end position="63"/>
    </location>
</feature>
<gene>
    <name evidence="2" type="ORF">LshimejAT787_0503690</name>
</gene>
<evidence type="ECO:0000313" key="2">
    <source>
        <dbReference type="EMBL" id="GLB38504.1"/>
    </source>
</evidence>
<name>A0A9P3PN63_LYOSH</name>
<dbReference type="Proteomes" id="UP001063166">
    <property type="component" value="Unassembled WGS sequence"/>
</dbReference>
<dbReference type="EMBL" id="BRPK01000005">
    <property type="protein sequence ID" value="GLB38504.1"/>
    <property type="molecule type" value="Genomic_DNA"/>
</dbReference>
<evidence type="ECO:0000256" key="1">
    <source>
        <dbReference type="SAM" id="MobiDB-lite"/>
    </source>
</evidence>
<protein>
    <submittedName>
        <fullName evidence="2">Uncharacterized protein</fullName>
    </submittedName>
</protein>
<sequence length="98" mass="10903">MAPSYLKSFIDTCTLLMNTPLVDPEYKTEYTTQPPTIPLKKIPRPSISDEERGNVDAKEEAKSQRTSTPLSSSFLSFTLFIMKTLLSTATAYSTMLSS</sequence>
<keyword evidence="3" id="KW-1185">Reference proteome</keyword>
<evidence type="ECO:0000313" key="3">
    <source>
        <dbReference type="Proteomes" id="UP001063166"/>
    </source>
</evidence>
<proteinExistence type="predicted"/>
<dbReference type="OrthoDB" id="3065131at2759"/>